<dbReference type="PANTHER" id="PTHR33406">
    <property type="entry name" value="MEMBRANE PROTEIN MJ1562-RELATED"/>
    <property type="match status" value="1"/>
</dbReference>
<feature type="compositionally biased region" description="Low complexity" evidence="6">
    <location>
        <begin position="8"/>
        <end position="25"/>
    </location>
</feature>
<dbReference type="Pfam" id="PF03176">
    <property type="entry name" value="MMPL"/>
    <property type="match status" value="2"/>
</dbReference>
<dbReference type="GO" id="GO:0005886">
    <property type="term" value="C:plasma membrane"/>
    <property type="evidence" value="ECO:0007669"/>
    <property type="project" value="UniProtKB-SubCell"/>
</dbReference>
<feature type="transmembrane region" description="Helical" evidence="7">
    <location>
        <begin position="268"/>
        <end position="288"/>
    </location>
</feature>
<evidence type="ECO:0000313" key="10">
    <source>
        <dbReference type="Proteomes" id="UP000244893"/>
    </source>
</evidence>
<keyword evidence="2" id="KW-1003">Cell membrane</keyword>
<dbReference type="InterPro" id="IPR004869">
    <property type="entry name" value="MMPL_dom"/>
</dbReference>
<evidence type="ECO:0000256" key="4">
    <source>
        <dbReference type="ARBA" id="ARBA00022989"/>
    </source>
</evidence>
<name>A0A2V1HTS4_9MICO</name>
<feature type="domain" description="SSD" evidence="8">
    <location>
        <begin position="254"/>
        <end position="366"/>
    </location>
</feature>
<evidence type="ECO:0000313" key="9">
    <source>
        <dbReference type="EMBL" id="PVZ95968.1"/>
    </source>
</evidence>
<comment type="caution">
    <text evidence="9">The sequence shown here is derived from an EMBL/GenBank/DDBJ whole genome shotgun (WGS) entry which is preliminary data.</text>
</comment>
<dbReference type="Gene3D" id="1.20.1640.10">
    <property type="entry name" value="Multidrug efflux transporter AcrB transmembrane domain"/>
    <property type="match status" value="2"/>
</dbReference>
<reference evidence="9 10" key="1">
    <citation type="submission" date="2018-05" db="EMBL/GenBank/DDBJ databases">
        <title>Amnibacterium sp. M8JJ-5, whole genome shotgun sequence.</title>
        <authorList>
            <person name="Tuo L."/>
        </authorList>
    </citation>
    <scope>NUCLEOTIDE SEQUENCE [LARGE SCALE GENOMIC DNA]</scope>
    <source>
        <strain evidence="9 10">M8JJ-5</strain>
    </source>
</reference>
<sequence>MPTRSELPSSRSSPACSSPRARASPPTDPHRSRKQLMATLLYRLGRWSYARPWRVVIAWLVLVGAVGGIALGLGGSLKNAFTIPGTESQQAIDKLAAVFPQTAGATLQIVFQAPEGDSVEDEPYKTAIEDSIDAVSKIDGVEAATSPFSEYAVEAVSDDGRVGLGQVTFTEQQDNVTDATVEDVLATASIGEDAGLNVQYTGGVLTSTSIGVTWIEGVGVVFAGLVLVIAFGSLLAAGMPLLVAFAGVGVAMSGLIIAAAFTPVSSSAPLLGLMIGLAVGIDYSLFIISRHRNQLVTDVSPQDSVGIAVATAGSAVVFAGITVIIALLGLLVVGIPFLSVMGLGAAGTVLMAVLASVTLLPALLGFAGERLRPKPGSRAHRRALASQPGATEVKPAFGARWVRGVLKAPIPIAIAVIAVLGSLLIPALQLQLSLPDAGSQSEDTTSRQAYDIIADEFGAGRNGPLIVLVDITQTTDIFDDLDAIGARIAELPDVARVGDGIPNETVDTAIIQVIPESAPDSPETTKLVESIRELEPEIAEEFDTPIQVTGATAVYNDISSTLMAALIPFAAIVVGLSIILLMMVFRSLFVPITAALGFLLSVVAAFGAVVAVFQLGFGLDLLHMDPGPILSFLPIILIAVLFGLAMDYQVFLVSGMREEYIRTGNARESVATGFAHAARVVTAAALIMFFVFFSFVPEGIDMIKPIALGLAVGILVDAYLVRMTLIPALMALAGDAAWYLPKWLDRLLPNVDIEGSSLEHHREGLEWAETQHGAMVSTEHLIVAGASRSIDFAAPAGGLTLLLSEGPLRRSLFATLAGRAEPVSGRAQVAGRPLPTDASAVSRMVAMVDPDMIGADPDTTVEDLLRERFALAGSMFTASGRRKGVQPLLDRVGRALVAEGLPRIDADDPAGSLHPEARLALATALAVASGASVLTVDFADASGAALERDIRIVSAIVPASATVIGGISAAIHPQVISGRPTAVADIERKAVLS</sequence>
<evidence type="ECO:0000256" key="5">
    <source>
        <dbReference type="ARBA" id="ARBA00023136"/>
    </source>
</evidence>
<dbReference type="InterPro" id="IPR000731">
    <property type="entry name" value="SSD"/>
</dbReference>
<feature type="transmembrane region" description="Helical" evidence="7">
    <location>
        <begin position="214"/>
        <end position="235"/>
    </location>
</feature>
<proteinExistence type="predicted"/>
<feature type="transmembrane region" description="Helical" evidence="7">
    <location>
        <begin position="53"/>
        <end position="74"/>
    </location>
</feature>
<accession>A0A2V1HTS4</accession>
<dbReference type="SUPFAM" id="SSF82866">
    <property type="entry name" value="Multidrug efflux transporter AcrB transmembrane domain"/>
    <property type="match status" value="2"/>
</dbReference>
<feature type="transmembrane region" description="Helical" evidence="7">
    <location>
        <begin position="343"/>
        <end position="368"/>
    </location>
</feature>
<feature type="transmembrane region" description="Helical" evidence="7">
    <location>
        <begin position="562"/>
        <end position="585"/>
    </location>
</feature>
<feature type="transmembrane region" description="Helical" evidence="7">
    <location>
        <begin position="410"/>
        <end position="428"/>
    </location>
</feature>
<dbReference type="PROSITE" id="PS50156">
    <property type="entry name" value="SSD"/>
    <property type="match status" value="1"/>
</dbReference>
<evidence type="ECO:0000259" key="8">
    <source>
        <dbReference type="PROSITE" id="PS50156"/>
    </source>
</evidence>
<dbReference type="PANTHER" id="PTHR33406:SF13">
    <property type="entry name" value="MEMBRANE PROTEIN YDFJ"/>
    <property type="match status" value="1"/>
</dbReference>
<keyword evidence="4 7" id="KW-1133">Transmembrane helix</keyword>
<dbReference type="Proteomes" id="UP000244893">
    <property type="component" value="Unassembled WGS sequence"/>
</dbReference>
<evidence type="ECO:0000256" key="6">
    <source>
        <dbReference type="SAM" id="MobiDB-lite"/>
    </source>
</evidence>
<feature type="transmembrane region" description="Helical" evidence="7">
    <location>
        <begin position="309"/>
        <end position="337"/>
    </location>
</feature>
<dbReference type="EMBL" id="QEOP01000001">
    <property type="protein sequence ID" value="PVZ95968.1"/>
    <property type="molecule type" value="Genomic_DNA"/>
</dbReference>
<evidence type="ECO:0000256" key="3">
    <source>
        <dbReference type="ARBA" id="ARBA00022692"/>
    </source>
</evidence>
<dbReference type="OrthoDB" id="7051771at2"/>
<dbReference type="InterPro" id="IPR050545">
    <property type="entry name" value="Mycobact_MmpL"/>
</dbReference>
<keyword evidence="3 7" id="KW-0812">Transmembrane</keyword>
<feature type="transmembrane region" description="Helical" evidence="7">
    <location>
        <begin position="242"/>
        <end position="262"/>
    </location>
</feature>
<feature type="transmembrane region" description="Helical" evidence="7">
    <location>
        <begin position="674"/>
        <end position="696"/>
    </location>
</feature>
<dbReference type="AlphaFoldDB" id="A0A2V1HTS4"/>
<gene>
    <name evidence="9" type="ORF">DDQ50_05810</name>
</gene>
<keyword evidence="10" id="KW-1185">Reference proteome</keyword>
<comment type="subcellular location">
    <subcellularLocation>
        <location evidence="1">Cell membrane</location>
        <topology evidence="1">Multi-pass membrane protein</topology>
    </subcellularLocation>
</comment>
<feature type="transmembrane region" description="Helical" evidence="7">
    <location>
        <begin position="629"/>
        <end position="653"/>
    </location>
</feature>
<evidence type="ECO:0000256" key="2">
    <source>
        <dbReference type="ARBA" id="ARBA00022475"/>
    </source>
</evidence>
<feature type="transmembrane region" description="Helical" evidence="7">
    <location>
        <begin position="592"/>
        <end position="617"/>
    </location>
</feature>
<evidence type="ECO:0000256" key="7">
    <source>
        <dbReference type="SAM" id="Phobius"/>
    </source>
</evidence>
<keyword evidence="5 7" id="KW-0472">Membrane</keyword>
<organism evidence="9 10">
    <name type="scientific">Amnibacterium flavum</name>
    <dbReference type="NCBI Taxonomy" id="2173173"/>
    <lineage>
        <taxon>Bacteria</taxon>
        <taxon>Bacillati</taxon>
        <taxon>Actinomycetota</taxon>
        <taxon>Actinomycetes</taxon>
        <taxon>Micrococcales</taxon>
        <taxon>Microbacteriaceae</taxon>
        <taxon>Amnibacterium</taxon>
    </lineage>
</organism>
<feature type="region of interest" description="Disordered" evidence="6">
    <location>
        <begin position="1"/>
        <end position="32"/>
    </location>
</feature>
<protein>
    <submittedName>
        <fullName evidence="9">MMPL family transporter</fullName>
    </submittedName>
</protein>
<evidence type="ECO:0000256" key="1">
    <source>
        <dbReference type="ARBA" id="ARBA00004651"/>
    </source>
</evidence>